<keyword evidence="4" id="KW-1185">Reference proteome</keyword>
<feature type="compositionally biased region" description="Basic and acidic residues" evidence="1">
    <location>
        <begin position="124"/>
        <end position="144"/>
    </location>
</feature>
<dbReference type="WBParaSite" id="Pan_g2840.t1">
    <property type="protein sequence ID" value="Pan_g2840.t1"/>
    <property type="gene ID" value="Pan_g2840"/>
</dbReference>
<protein>
    <submittedName>
        <fullName evidence="5">Nematode cuticle collagen N-terminal domain-containing protein</fullName>
    </submittedName>
</protein>
<evidence type="ECO:0000256" key="3">
    <source>
        <dbReference type="SAM" id="SignalP"/>
    </source>
</evidence>
<feature type="chain" id="PRO_5028865652" evidence="3">
    <location>
        <begin position="21"/>
        <end position="144"/>
    </location>
</feature>
<reference evidence="4" key="1">
    <citation type="journal article" date="2013" name="Genetics">
        <title>The draft genome and transcriptome of Panagrellus redivivus are shaped by the harsh demands of a free-living lifestyle.</title>
        <authorList>
            <person name="Srinivasan J."/>
            <person name="Dillman A.R."/>
            <person name="Macchietto M.G."/>
            <person name="Heikkinen L."/>
            <person name="Lakso M."/>
            <person name="Fracchia K.M."/>
            <person name="Antoshechkin I."/>
            <person name="Mortazavi A."/>
            <person name="Wong G."/>
            <person name="Sternberg P.W."/>
        </authorList>
    </citation>
    <scope>NUCLEOTIDE SEQUENCE [LARGE SCALE GENOMIC DNA]</scope>
    <source>
        <strain evidence="4">MT8872</strain>
    </source>
</reference>
<feature type="signal peptide" evidence="3">
    <location>
        <begin position="1"/>
        <end position="20"/>
    </location>
</feature>
<reference evidence="5" key="2">
    <citation type="submission" date="2020-10" db="UniProtKB">
        <authorList>
            <consortium name="WormBaseParasite"/>
        </authorList>
    </citation>
    <scope>IDENTIFICATION</scope>
</reference>
<accession>A0A7E4VTG5</accession>
<evidence type="ECO:0000256" key="2">
    <source>
        <dbReference type="SAM" id="Phobius"/>
    </source>
</evidence>
<keyword evidence="2" id="KW-0812">Transmembrane</keyword>
<organism evidence="4 5">
    <name type="scientific">Panagrellus redivivus</name>
    <name type="common">Microworm</name>
    <dbReference type="NCBI Taxonomy" id="6233"/>
    <lineage>
        <taxon>Eukaryota</taxon>
        <taxon>Metazoa</taxon>
        <taxon>Ecdysozoa</taxon>
        <taxon>Nematoda</taxon>
        <taxon>Chromadorea</taxon>
        <taxon>Rhabditida</taxon>
        <taxon>Tylenchina</taxon>
        <taxon>Panagrolaimomorpha</taxon>
        <taxon>Panagrolaimoidea</taxon>
        <taxon>Panagrolaimidae</taxon>
        <taxon>Panagrellus</taxon>
    </lineage>
</organism>
<dbReference type="Proteomes" id="UP000492821">
    <property type="component" value="Unassembled WGS sequence"/>
</dbReference>
<feature type="transmembrane region" description="Helical" evidence="2">
    <location>
        <begin position="53"/>
        <end position="77"/>
    </location>
</feature>
<keyword evidence="2" id="KW-0472">Membrane</keyword>
<dbReference type="AlphaFoldDB" id="A0A7E4VTG5"/>
<name>A0A7E4VTG5_PANRE</name>
<feature type="region of interest" description="Disordered" evidence="1">
    <location>
        <begin position="120"/>
        <end position="144"/>
    </location>
</feature>
<proteinExistence type="predicted"/>
<keyword evidence="2" id="KW-1133">Transmembrane helix</keyword>
<sequence>MRLQRRLFAVLLLFIVLAHAEEEVEPAATDAPSDGKYDVNKCDGAKGAANAGMIAMAVLTAFSVIFAVLVIGASIMVMAKLSEKTREAETHLHQVMDATLTVLHPESVVAEINCVAEEAQQQFKKKDAPDTKTDNEAKSPAKKD</sequence>
<evidence type="ECO:0000256" key="1">
    <source>
        <dbReference type="SAM" id="MobiDB-lite"/>
    </source>
</evidence>
<evidence type="ECO:0000313" key="4">
    <source>
        <dbReference type="Proteomes" id="UP000492821"/>
    </source>
</evidence>
<evidence type="ECO:0000313" key="5">
    <source>
        <dbReference type="WBParaSite" id="Pan_g2840.t1"/>
    </source>
</evidence>
<keyword evidence="3" id="KW-0732">Signal</keyword>